<feature type="domain" description="Metallo-beta-lactamase" evidence="2">
    <location>
        <begin position="146"/>
        <end position="341"/>
    </location>
</feature>
<evidence type="ECO:0000256" key="1">
    <source>
        <dbReference type="SAM" id="Phobius"/>
    </source>
</evidence>
<dbReference type="Gene3D" id="3.60.15.10">
    <property type="entry name" value="Ribonuclease Z/Hydroxyacylglutathione hydrolase-like"/>
    <property type="match status" value="1"/>
</dbReference>
<evidence type="ECO:0000259" key="2">
    <source>
        <dbReference type="Pfam" id="PF12706"/>
    </source>
</evidence>
<proteinExistence type="predicted"/>
<dbReference type="AlphaFoldDB" id="A0A1I2NC34"/>
<evidence type="ECO:0000313" key="4">
    <source>
        <dbReference type="Proteomes" id="UP000198724"/>
    </source>
</evidence>
<reference evidence="4" key="1">
    <citation type="submission" date="2016-10" db="EMBL/GenBank/DDBJ databases">
        <authorList>
            <person name="Varghese N."/>
            <person name="Submissions S."/>
        </authorList>
    </citation>
    <scope>NUCLEOTIDE SEQUENCE [LARGE SCALE GENOMIC DNA]</scope>
    <source>
        <strain evidence="4">LP51</strain>
    </source>
</reference>
<dbReference type="InterPro" id="IPR036866">
    <property type="entry name" value="RibonucZ/Hydroxyglut_hydro"/>
</dbReference>
<evidence type="ECO:0000313" key="3">
    <source>
        <dbReference type="EMBL" id="SFG00419.1"/>
    </source>
</evidence>
<dbReference type="PANTHER" id="PTHR15032">
    <property type="entry name" value="N-ACYL-PHOSPHATIDYLETHANOLAMINE-HYDROLYZING PHOSPHOLIPASE D"/>
    <property type="match status" value="1"/>
</dbReference>
<protein>
    <submittedName>
        <fullName evidence="3">L-ascorbate metabolism protein UlaG, beta-lactamase superfamily</fullName>
    </submittedName>
</protein>
<keyword evidence="1" id="KW-0472">Membrane</keyword>
<dbReference type="Proteomes" id="UP000198724">
    <property type="component" value="Unassembled WGS sequence"/>
</dbReference>
<dbReference type="Pfam" id="PF12706">
    <property type="entry name" value="Lactamase_B_2"/>
    <property type="match status" value="1"/>
</dbReference>
<dbReference type="InterPro" id="IPR001279">
    <property type="entry name" value="Metallo-B-lactamas"/>
</dbReference>
<dbReference type="SUPFAM" id="SSF56281">
    <property type="entry name" value="Metallo-hydrolase/oxidoreductase"/>
    <property type="match status" value="1"/>
</dbReference>
<keyword evidence="1" id="KW-1133">Transmembrane helix</keyword>
<dbReference type="STRING" id="1436961.SAMN05421739_101647"/>
<gene>
    <name evidence="3" type="ORF">SAMN05421739_101647</name>
</gene>
<sequence length="392" mass="44001">MYLCPTNRKQNHAGSNKPFAFMTRFILYTLSFFILLATVAGCSFLRLSPQFGAEAKGARLEKMQQSPNYAEGVFQNPVPTNMDIGFKGYLKLLHTRIFGETVEQLPDRPIPYLPVKAAHTKTTQDTATVVTWLGHSSFIVEIDGKRLLLDPMLGDIASPLSFMGPERFAPLPITAAEMPAIDAVLISHDHYDHLDYGSIQALNEKTGHFYVALGVGAHLERWGVPADKITEMDWWQEASWQGLTFAATPSRHFSGRGLTDRMKTLWTSWVIMGKEDRIFFSGDTGYFPGFSEIGEKYGPFDITLLECGQYNELWQSIHMMPEQTVQAHLDLKGKLLMPIHWGAFSLAMHSWTDPIERVTKEAAARQVPITTPLIGEPVILNGSAPKTAWWRP</sequence>
<accession>A0A1I2NC34</accession>
<keyword evidence="1" id="KW-0812">Transmembrane</keyword>
<name>A0A1I2NC34_9BACT</name>
<keyword evidence="4" id="KW-1185">Reference proteome</keyword>
<organism evidence="3 4">
    <name type="scientific">Pontibacter chinhatensis</name>
    <dbReference type="NCBI Taxonomy" id="1436961"/>
    <lineage>
        <taxon>Bacteria</taxon>
        <taxon>Pseudomonadati</taxon>
        <taxon>Bacteroidota</taxon>
        <taxon>Cytophagia</taxon>
        <taxon>Cytophagales</taxon>
        <taxon>Hymenobacteraceae</taxon>
        <taxon>Pontibacter</taxon>
    </lineage>
</organism>
<feature type="transmembrane region" description="Helical" evidence="1">
    <location>
        <begin position="25"/>
        <end position="47"/>
    </location>
</feature>
<dbReference type="PANTHER" id="PTHR15032:SF4">
    <property type="entry name" value="N-ACYL-PHOSPHATIDYLETHANOLAMINE-HYDROLYZING PHOSPHOLIPASE D"/>
    <property type="match status" value="1"/>
</dbReference>
<dbReference type="GO" id="GO:0005737">
    <property type="term" value="C:cytoplasm"/>
    <property type="evidence" value="ECO:0007669"/>
    <property type="project" value="TreeGrafter"/>
</dbReference>
<dbReference type="EMBL" id="FOOT01000001">
    <property type="protein sequence ID" value="SFG00419.1"/>
    <property type="molecule type" value="Genomic_DNA"/>
</dbReference>